<organism evidence="1 2">
    <name type="scientific">Rhizophagus irregularis</name>
    <dbReference type="NCBI Taxonomy" id="588596"/>
    <lineage>
        <taxon>Eukaryota</taxon>
        <taxon>Fungi</taxon>
        <taxon>Fungi incertae sedis</taxon>
        <taxon>Mucoromycota</taxon>
        <taxon>Glomeromycotina</taxon>
        <taxon>Glomeromycetes</taxon>
        <taxon>Glomerales</taxon>
        <taxon>Glomeraceae</taxon>
        <taxon>Rhizophagus</taxon>
    </lineage>
</organism>
<sequence length="54" mass="6167">MSSSSTIAERLEGYETKRLIDFLRGDSELSHIELGDGFFTRLEEEKITSHLFSS</sequence>
<dbReference type="VEuPathDB" id="FungiDB:FUN_001750"/>
<dbReference type="EMBL" id="LLXH01005181">
    <property type="protein sequence ID" value="PKC52764.1"/>
    <property type="molecule type" value="Genomic_DNA"/>
</dbReference>
<accession>A0A2N0QNY8</accession>
<comment type="caution">
    <text evidence="1">The sequence shown here is derived from an EMBL/GenBank/DDBJ whole genome shotgun (WGS) entry which is preliminary data.</text>
</comment>
<evidence type="ECO:0000313" key="2">
    <source>
        <dbReference type="Proteomes" id="UP000232688"/>
    </source>
</evidence>
<reference evidence="1 2" key="2">
    <citation type="submission" date="2017-10" db="EMBL/GenBank/DDBJ databases">
        <title>Genome analyses suggest a sexual origin of heterokaryosis in a supposedly ancient asexual fungus.</title>
        <authorList>
            <person name="Corradi N."/>
            <person name="Sedzielewska K."/>
            <person name="Noel J."/>
            <person name="Charron P."/>
            <person name="Farinelli L."/>
            <person name="Marton T."/>
            <person name="Kruger M."/>
            <person name="Pelin A."/>
            <person name="Brachmann A."/>
            <person name="Corradi N."/>
        </authorList>
    </citation>
    <scope>NUCLEOTIDE SEQUENCE [LARGE SCALE GENOMIC DNA]</scope>
    <source>
        <strain evidence="1 2">A1</strain>
    </source>
</reference>
<dbReference type="Proteomes" id="UP000232688">
    <property type="component" value="Unassembled WGS sequence"/>
</dbReference>
<dbReference type="AlphaFoldDB" id="A0A2N0QNY8"/>
<proteinExistence type="predicted"/>
<gene>
    <name evidence="1" type="ORF">RhiirA1_430209</name>
</gene>
<name>A0A2N0QNY8_9GLOM</name>
<evidence type="ECO:0000313" key="1">
    <source>
        <dbReference type="EMBL" id="PKC52764.1"/>
    </source>
</evidence>
<dbReference type="VEuPathDB" id="FungiDB:RhiirA1_430209"/>
<dbReference type="VEuPathDB" id="FungiDB:RhiirFUN_021719"/>
<reference evidence="1 2" key="1">
    <citation type="submission" date="2017-10" db="EMBL/GenBank/DDBJ databases">
        <title>Extensive intraspecific genome diversity in a model arbuscular mycorrhizal fungus.</title>
        <authorList>
            <person name="Chen E.C.H."/>
            <person name="Morin E."/>
            <person name="Baudet D."/>
            <person name="Noel J."/>
            <person name="Ndikumana S."/>
            <person name="Charron P."/>
            <person name="St-Onge C."/>
            <person name="Giorgi J."/>
            <person name="Grigoriev I.V."/>
            <person name="Roux C."/>
            <person name="Martin F.M."/>
            <person name="Corradi N."/>
        </authorList>
    </citation>
    <scope>NUCLEOTIDE SEQUENCE [LARGE SCALE GENOMIC DNA]</scope>
    <source>
        <strain evidence="1 2">A1</strain>
    </source>
</reference>
<protein>
    <submittedName>
        <fullName evidence="1">Uncharacterized protein</fullName>
    </submittedName>
</protein>